<feature type="signal peptide" evidence="1">
    <location>
        <begin position="1"/>
        <end position="17"/>
    </location>
</feature>
<dbReference type="WBParaSite" id="PgB02X_g096_t01">
    <property type="protein sequence ID" value="PgB02X_g096_t01"/>
    <property type="gene ID" value="PgB02X_g096"/>
</dbReference>
<keyword evidence="2" id="KW-1185">Reference proteome</keyword>
<sequence>MEATVLLICCISIGISSMSNYVQIQLSKVARLRAHMHSYFPRCAVDISPLICSVVFVHNYSCW</sequence>
<protein>
    <submittedName>
        <fullName evidence="3">Uncharacterized protein</fullName>
    </submittedName>
</protein>
<feature type="chain" id="PRO_5037617612" evidence="1">
    <location>
        <begin position="18"/>
        <end position="63"/>
    </location>
</feature>
<organism evidence="2 3">
    <name type="scientific">Parascaris univalens</name>
    <name type="common">Nematode worm</name>
    <dbReference type="NCBI Taxonomy" id="6257"/>
    <lineage>
        <taxon>Eukaryota</taxon>
        <taxon>Metazoa</taxon>
        <taxon>Ecdysozoa</taxon>
        <taxon>Nematoda</taxon>
        <taxon>Chromadorea</taxon>
        <taxon>Rhabditida</taxon>
        <taxon>Spirurina</taxon>
        <taxon>Ascaridomorpha</taxon>
        <taxon>Ascaridoidea</taxon>
        <taxon>Ascarididae</taxon>
        <taxon>Parascaris</taxon>
    </lineage>
</organism>
<proteinExistence type="predicted"/>
<name>A0A914ZKN5_PARUN</name>
<dbReference type="Proteomes" id="UP000887569">
    <property type="component" value="Unplaced"/>
</dbReference>
<reference evidence="3" key="1">
    <citation type="submission" date="2022-11" db="UniProtKB">
        <authorList>
            <consortium name="WormBaseParasite"/>
        </authorList>
    </citation>
    <scope>IDENTIFICATION</scope>
</reference>
<evidence type="ECO:0000313" key="3">
    <source>
        <dbReference type="WBParaSite" id="PgB02X_g096_t01"/>
    </source>
</evidence>
<evidence type="ECO:0000313" key="2">
    <source>
        <dbReference type="Proteomes" id="UP000887569"/>
    </source>
</evidence>
<keyword evidence="1" id="KW-0732">Signal</keyword>
<accession>A0A914ZKN5</accession>
<evidence type="ECO:0000256" key="1">
    <source>
        <dbReference type="SAM" id="SignalP"/>
    </source>
</evidence>
<dbReference type="AlphaFoldDB" id="A0A914ZKN5"/>